<accession>W9R7W9</accession>
<dbReference type="Pfam" id="PF00092">
    <property type="entry name" value="VWA"/>
    <property type="match status" value="1"/>
</dbReference>
<dbReference type="InterPro" id="IPR051266">
    <property type="entry name" value="CLCR"/>
</dbReference>
<dbReference type="eggNOG" id="ENOG502QZGI">
    <property type="taxonomic scope" value="Eukaryota"/>
</dbReference>
<dbReference type="PROSITE" id="PS50234">
    <property type="entry name" value="VWFA"/>
    <property type="match status" value="1"/>
</dbReference>
<dbReference type="SMART" id="SM00327">
    <property type="entry name" value="VWA"/>
    <property type="match status" value="1"/>
</dbReference>
<sequence>MSFNDDEQIAILKDAPSGKKVPTFVAGKIQIEVNNFMEAPLEETRFKVLLELTELGDIEGRPELDLVIVIDISRSMRKGVKLDKLKIAMQYLVKKLSPVDRFSIVTFFDSSNRLFPLRQITADSKAKIIEEIRLLKAKNSDKNIAEGLRMALKVLNDRRFAYGRVGAIMLFSDGDENRGKAAEVDVSNVPVHTFSFDASHDQRVLKEIAMKSNGGTFSDLQNENNLNNAFSQCLAGLLPIVVPDLRLKVAPVNTESIINKVLVGNYPTETKNSAVTIFYGDLYRKEVHKVLVELLLPNIVESGPRAEDVLRITCSYSDGYGKERFKAEPIRINVTRTGPKEITQEDEIKQKDKKR</sequence>
<dbReference type="SUPFAM" id="SSF53300">
    <property type="entry name" value="vWA-like"/>
    <property type="match status" value="1"/>
</dbReference>
<gene>
    <name evidence="3" type="ORF">L484_002393</name>
</gene>
<reference evidence="4" key="1">
    <citation type="submission" date="2013-01" db="EMBL/GenBank/DDBJ databases">
        <title>Draft Genome Sequence of a Mulberry Tree, Morus notabilis C.K. Schneid.</title>
        <authorList>
            <person name="He N."/>
            <person name="Zhao S."/>
        </authorList>
    </citation>
    <scope>NUCLEOTIDE SEQUENCE</scope>
</reference>
<keyword evidence="4" id="KW-1185">Reference proteome</keyword>
<dbReference type="EMBL" id="KE344435">
    <property type="protein sequence ID" value="EXB62069.1"/>
    <property type="molecule type" value="Genomic_DNA"/>
</dbReference>
<dbReference type="PANTHER" id="PTHR10579:SF129">
    <property type="entry name" value="OS01G0640200 PROTEIN"/>
    <property type="match status" value="1"/>
</dbReference>
<organism evidence="3 4">
    <name type="scientific">Morus notabilis</name>
    <dbReference type="NCBI Taxonomy" id="981085"/>
    <lineage>
        <taxon>Eukaryota</taxon>
        <taxon>Viridiplantae</taxon>
        <taxon>Streptophyta</taxon>
        <taxon>Embryophyta</taxon>
        <taxon>Tracheophyta</taxon>
        <taxon>Spermatophyta</taxon>
        <taxon>Magnoliopsida</taxon>
        <taxon>eudicotyledons</taxon>
        <taxon>Gunneridae</taxon>
        <taxon>Pentapetalae</taxon>
        <taxon>rosids</taxon>
        <taxon>fabids</taxon>
        <taxon>Rosales</taxon>
        <taxon>Moraceae</taxon>
        <taxon>Moreae</taxon>
        <taxon>Morus</taxon>
    </lineage>
</organism>
<evidence type="ECO:0000313" key="4">
    <source>
        <dbReference type="Proteomes" id="UP000030645"/>
    </source>
</evidence>
<evidence type="ECO:0000313" key="3">
    <source>
        <dbReference type="EMBL" id="EXB62069.1"/>
    </source>
</evidence>
<dbReference type="AlphaFoldDB" id="W9R7W9"/>
<feature type="domain" description="VWFA" evidence="2">
    <location>
        <begin position="65"/>
        <end position="234"/>
    </location>
</feature>
<dbReference type="InterPro" id="IPR002035">
    <property type="entry name" value="VWF_A"/>
</dbReference>
<feature type="compositionally biased region" description="Basic and acidic residues" evidence="1">
    <location>
        <begin position="338"/>
        <end position="355"/>
    </location>
</feature>
<feature type="region of interest" description="Disordered" evidence="1">
    <location>
        <begin position="336"/>
        <end position="355"/>
    </location>
</feature>
<evidence type="ECO:0000256" key="1">
    <source>
        <dbReference type="SAM" id="MobiDB-lite"/>
    </source>
</evidence>
<dbReference type="InterPro" id="IPR036465">
    <property type="entry name" value="vWFA_dom_sf"/>
</dbReference>
<protein>
    <recommendedName>
        <fullName evidence="2">VWFA domain-containing protein</fullName>
    </recommendedName>
</protein>
<evidence type="ECO:0000259" key="2">
    <source>
        <dbReference type="PROSITE" id="PS50234"/>
    </source>
</evidence>
<dbReference type="Gene3D" id="3.40.50.410">
    <property type="entry name" value="von Willebrand factor, type A domain"/>
    <property type="match status" value="1"/>
</dbReference>
<dbReference type="PANTHER" id="PTHR10579">
    <property type="entry name" value="CALCIUM-ACTIVATED CHLORIDE CHANNEL REGULATOR"/>
    <property type="match status" value="1"/>
</dbReference>
<proteinExistence type="predicted"/>
<name>W9R7W9_9ROSA</name>
<dbReference type="Proteomes" id="UP000030645">
    <property type="component" value="Unassembled WGS sequence"/>
</dbReference>